<feature type="signal peptide" evidence="3">
    <location>
        <begin position="1"/>
        <end position="24"/>
    </location>
</feature>
<feature type="chain" id="PRO_5017375775" evidence="3">
    <location>
        <begin position="25"/>
        <end position="164"/>
    </location>
</feature>
<feature type="domain" description="SH3b" evidence="4">
    <location>
        <begin position="52"/>
        <end position="95"/>
    </location>
</feature>
<feature type="transmembrane region" description="Helical" evidence="2">
    <location>
        <begin position="135"/>
        <end position="154"/>
    </location>
</feature>
<keyword evidence="3" id="KW-0732">Signal</keyword>
<dbReference type="Pfam" id="PF08239">
    <property type="entry name" value="SH3_3"/>
    <property type="match status" value="1"/>
</dbReference>
<dbReference type="InterPro" id="IPR003646">
    <property type="entry name" value="SH3-like_bac-type"/>
</dbReference>
<evidence type="ECO:0000259" key="4">
    <source>
        <dbReference type="Pfam" id="PF08239"/>
    </source>
</evidence>
<keyword evidence="6" id="KW-1185">Reference proteome</keyword>
<feature type="coiled-coil region" evidence="1">
    <location>
        <begin position="102"/>
        <end position="129"/>
    </location>
</feature>
<dbReference type="AlphaFoldDB" id="A0A3A9AUW6"/>
<keyword evidence="2" id="KW-0812">Transmembrane</keyword>
<dbReference type="OrthoDB" id="1976592at2"/>
<evidence type="ECO:0000313" key="5">
    <source>
        <dbReference type="EMBL" id="RKI91323.1"/>
    </source>
</evidence>
<comment type="caution">
    <text evidence="5">The sequence shown here is derived from an EMBL/GenBank/DDBJ whole genome shotgun (WGS) entry which is preliminary data.</text>
</comment>
<gene>
    <name evidence="5" type="ORF">D7V94_10510</name>
</gene>
<proteinExistence type="predicted"/>
<protein>
    <submittedName>
        <fullName evidence="5">SH3 domain-containing protein</fullName>
    </submittedName>
</protein>
<sequence length="164" mass="18594">MKSIIAVFLAIVYLGSIAPLQAEAEESVQKEGIAELNQIMVADEAFEAKELPDDNSASVITYQSGQSVFVTGETADGWYKVSYQDKEGYVRKSLLFIQEFDVEGLDKEFQELEMESKILVEEVERYRTEARRSRIWGIVIVLLVAGIFVTGIISTKRMEREKTR</sequence>
<dbReference type="Proteomes" id="UP000280696">
    <property type="component" value="Unassembled WGS sequence"/>
</dbReference>
<evidence type="ECO:0000256" key="3">
    <source>
        <dbReference type="SAM" id="SignalP"/>
    </source>
</evidence>
<dbReference type="EMBL" id="RAYQ01000010">
    <property type="protein sequence ID" value="RKI91323.1"/>
    <property type="molecule type" value="Genomic_DNA"/>
</dbReference>
<organism evidence="5 6">
    <name type="scientific">Parablautia intestinalis</name>
    <dbReference type="NCBI Taxonomy" id="2320100"/>
    <lineage>
        <taxon>Bacteria</taxon>
        <taxon>Bacillati</taxon>
        <taxon>Bacillota</taxon>
        <taxon>Clostridia</taxon>
        <taxon>Lachnospirales</taxon>
        <taxon>Lachnospiraceae</taxon>
        <taxon>Parablautia</taxon>
    </lineage>
</organism>
<keyword evidence="2" id="KW-1133">Transmembrane helix</keyword>
<evidence type="ECO:0000256" key="1">
    <source>
        <dbReference type="SAM" id="Coils"/>
    </source>
</evidence>
<accession>A0A3A9AUW6</accession>
<name>A0A3A9AUW6_9FIRM</name>
<dbReference type="RefSeq" id="WP_120469494.1">
    <property type="nucleotide sequence ID" value="NZ_RAYQ01000010.1"/>
</dbReference>
<keyword evidence="2" id="KW-0472">Membrane</keyword>
<dbReference type="Gene3D" id="2.30.30.40">
    <property type="entry name" value="SH3 Domains"/>
    <property type="match status" value="1"/>
</dbReference>
<evidence type="ECO:0000313" key="6">
    <source>
        <dbReference type="Proteomes" id="UP000280696"/>
    </source>
</evidence>
<keyword evidence="1" id="KW-0175">Coiled coil</keyword>
<reference evidence="5 6" key="1">
    <citation type="submission" date="2018-09" db="EMBL/GenBank/DDBJ databases">
        <title>Murine metabolic-syndrome-specific gut microbial biobank.</title>
        <authorList>
            <person name="Liu C."/>
        </authorList>
    </citation>
    <scope>NUCLEOTIDE SEQUENCE [LARGE SCALE GENOMIC DNA]</scope>
    <source>
        <strain evidence="5 6">0.1xD8-82</strain>
    </source>
</reference>
<evidence type="ECO:0000256" key="2">
    <source>
        <dbReference type="SAM" id="Phobius"/>
    </source>
</evidence>